<proteinExistence type="predicted"/>
<reference evidence="1 2" key="2">
    <citation type="journal article" date="2022" name="Mol. Ecol. Resour.">
        <title>The genomes of chicory, endive, great burdock and yacon provide insights into Asteraceae paleo-polyploidization history and plant inulin production.</title>
        <authorList>
            <person name="Fan W."/>
            <person name="Wang S."/>
            <person name="Wang H."/>
            <person name="Wang A."/>
            <person name="Jiang F."/>
            <person name="Liu H."/>
            <person name="Zhao H."/>
            <person name="Xu D."/>
            <person name="Zhang Y."/>
        </authorList>
    </citation>
    <scope>NUCLEOTIDE SEQUENCE [LARGE SCALE GENOMIC DNA]</scope>
    <source>
        <strain evidence="2">cv. Punajuju</strain>
        <tissue evidence="1">Leaves</tissue>
    </source>
</reference>
<comment type="caution">
    <text evidence="1">The sequence shown here is derived from an EMBL/GenBank/DDBJ whole genome shotgun (WGS) entry which is preliminary data.</text>
</comment>
<accession>A0ACB9AMZ3</accession>
<dbReference type="Proteomes" id="UP001055811">
    <property type="component" value="Linkage Group LG07"/>
</dbReference>
<organism evidence="1 2">
    <name type="scientific">Cichorium intybus</name>
    <name type="common">Chicory</name>
    <dbReference type="NCBI Taxonomy" id="13427"/>
    <lineage>
        <taxon>Eukaryota</taxon>
        <taxon>Viridiplantae</taxon>
        <taxon>Streptophyta</taxon>
        <taxon>Embryophyta</taxon>
        <taxon>Tracheophyta</taxon>
        <taxon>Spermatophyta</taxon>
        <taxon>Magnoliopsida</taxon>
        <taxon>eudicotyledons</taxon>
        <taxon>Gunneridae</taxon>
        <taxon>Pentapetalae</taxon>
        <taxon>asterids</taxon>
        <taxon>campanulids</taxon>
        <taxon>Asterales</taxon>
        <taxon>Asteraceae</taxon>
        <taxon>Cichorioideae</taxon>
        <taxon>Cichorieae</taxon>
        <taxon>Cichoriinae</taxon>
        <taxon>Cichorium</taxon>
    </lineage>
</organism>
<dbReference type="EMBL" id="CM042015">
    <property type="protein sequence ID" value="KAI3711222.1"/>
    <property type="molecule type" value="Genomic_DNA"/>
</dbReference>
<protein>
    <submittedName>
        <fullName evidence="1">Uncharacterized protein</fullName>
    </submittedName>
</protein>
<gene>
    <name evidence="1" type="ORF">L2E82_41148</name>
</gene>
<sequence>MDYLVTRMAVVVERFPVMVAVERFPTLVMTGKFPVVVEITNKEVAKSRISSPPVSSSSISLKSTVDLGATGVGFGGKSSRLAGLFRQKESSKCHHDGRYFKARKRKGELEQKLSLATKERIELEQEYRHRRNNVVKMAKRIKLPDQQISDAEEHEMEKKLKELQDEINVAKSDCQSKISGSNSNATSTTTATTSTAVVNQQPNRRTTTTVVNKHDGGGSNFNSHKTKESNKNQQQRNQPQGNNNKNKMKNKATSRRQNGVISCGKRTDFGYVKDFAQRYSIGKLLGHRQFGYTYVATDKANGDRVAVKKIDKNKVYDSSTFAFWSKSSVDIETRRIRLQSNSYTTYTLLDTVTAATIQVKEMGGRSRPADTVKVTEQSNEKKKGLGDWMNIIKPPNEEKDHWKLSKGESLSRPDSSEIF</sequence>
<evidence type="ECO:0000313" key="1">
    <source>
        <dbReference type="EMBL" id="KAI3711222.1"/>
    </source>
</evidence>
<evidence type="ECO:0000313" key="2">
    <source>
        <dbReference type="Proteomes" id="UP001055811"/>
    </source>
</evidence>
<name>A0ACB9AMZ3_CICIN</name>
<reference evidence="2" key="1">
    <citation type="journal article" date="2022" name="Mol. Ecol. Resour.">
        <title>The genomes of chicory, endive, great burdock and yacon provide insights into Asteraceae palaeo-polyploidization history and plant inulin production.</title>
        <authorList>
            <person name="Fan W."/>
            <person name="Wang S."/>
            <person name="Wang H."/>
            <person name="Wang A."/>
            <person name="Jiang F."/>
            <person name="Liu H."/>
            <person name="Zhao H."/>
            <person name="Xu D."/>
            <person name="Zhang Y."/>
        </authorList>
    </citation>
    <scope>NUCLEOTIDE SEQUENCE [LARGE SCALE GENOMIC DNA]</scope>
    <source>
        <strain evidence="2">cv. Punajuju</strain>
    </source>
</reference>
<keyword evidence="2" id="KW-1185">Reference proteome</keyword>